<dbReference type="Proteomes" id="UP001295469">
    <property type="component" value="Chromosome A03"/>
</dbReference>
<dbReference type="AlphaFoldDB" id="A0A816VYD5"/>
<proteinExistence type="predicted"/>
<dbReference type="EMBL" id="HG994357">
    <property type="protein sequence ID" value="CAF2130632.1"/>
    <property type="molecule type" value="Genomic_DNA"/>
</dbReference>
<evidence type="ECO:0000313" key="1">
    <source>
        <dbReference type="EMBL" id="CAF2130632.1"/>
    </source>
</evidence>
<gene>
    <name evidence="1" type="ORF">DARMORV10_A03P53120.1</name>
</gene>
<sequence length="93" mass="11130">MRSIILVFFFSDLRSDFPSVCRYIYDIYIFRGGFCCVFCFSNQTDGVLYSSSFIIEFWFDYLYPFTWLHLNPDWLLIRCLISLVEFDGLVKSP</sequence>
<accession>A0A816VYD5</accession>
<reference evidence="1" key="1">
    <citation type="submission" date="2021-01" db="EMBL/GenBank/DDBJ databases">
        <authorList>
            <consortium name="Genoscope - CEA"/>
            <person name="William W."/>
        </authorList>
    </citation>
    <scope>NUCLEOTIDE SEQUENCE</scope>
</reference>
<organism evidence="1">
    <name type="scientific">Brassica napus</name>
    <name type="common">Rape</name>
    <dbReference type="NCBI Taxonomy" id="3708"/>
    <lineage>
        <taxon>Eukaryota</taxon>
        <taxon>Viridiplantae</taxon>
        <taxon>Streptophyta</taxon>
        <taxon>Embryophyta</taxon>
        <taxon>Tracheophyta</taxon>
        <taxon>Spermatophyta</taxon>
        <taxon>Magnoliopsida</taxon>
        <taxon>eudicotyledons</taxon>
        <taxon>Gunneridae</taxon>
        <taxon>Pentapetalae</taxon>
        <taxon>rosids</taxon>
        <taxon>malvids</taxon>
        <taxon>Brassicales</taxon>
        <taxon>Brassicaceae</taxon>
        <taxon>Brassiceae</taxon>
        <taxon>Brassica</taxon>
    </lineage>
</organism>
<dbReference type="Gramene" id="CDX98718">
    <property type="protein sequence ID" value="CDX98718"/>
    <property type="gene ID" value="GSBRNA2T00106787001"/>
</dbReference>
<name>A0A816VYD5_BRANA</name>
<protein>
    <submittedName>
        <fullName evidence="1">(rape) hypothetical protein</fullName>
    </submittedName>
</protein>